<proteinExistence type="predicted"/>
<feature type="transmembrane region" description="Helical" evidence="2">
    <location>
        <begin position="229"/>
        <end position="250"/>
    </location>
</feature>
<feature type="compositionally biased region" description="Basic and acidic residues" evidence="1">
    <location>
        <begin position="300"/>
        <end position="312"/>
    </location>
</feature>
<evidence type="ECO:0000256" key="1">
    <source>
        <dbReference type="SAM" id="MobiDB-lite"/>
    </source>
</evidence>
<name>A0A1I0W577_9PSEU</name>
<keyword evidence="2" id="KW-1133">Transmembrane helix</keyword>
<feature type="region of interest" description="Disordered" evidence="1">
    <location>
        <begin position="257"/>
        <end position="312"/>
    </location>
</feature>
<evidence type="ECO:0000256" key="2">
    <source>
        <dbReference type="SAM" id="Phobius"/>
    </source>
</evidence>
<feature type="compositionally biased region" description="Polar residues" evidence="1">
    <location>
        <begin position="257"/>
        <end position="269"/>
    </location>
</feature>
<evidence type="ECO:0000313" key="4">
    <source>
        <dbReference type="Proteomes" id="UP000243799"/>
    </source>
</evidence>
<feature type="compositionally biased region" description="Polar residues" evidence="1">
    <location>
        <begin position="69"/>
        <end position="85"/>
    </location>
</feature>
<feature type="compositionally biased region" description="Low complexity" evidence="1">
    <location>
        <begin position="94"/>
        <end position="104"/>
    </location>
</feature>
<feature type="region of interest" description="Disordered" evidence="1">
    <location>
        <begin position="55"/>
        <end position="225"/>
    </location>
</feature>
<dbReference type="STRING" id="490629.SAMN05216266_101708"/>
<keyword evidence="2" id="KW-0812">Transmembrane</keyword>
<accession>A0A1I0W577</accession>
<evidence type="ECO:0000313" key="3">
    <source>
        <dbReference type="EMBL" id="SFA83193.1"/>
    </source>
</evidence>
<sequence length="446" mass="46500">MVGGSGPVAAVHNVLGFPSSGCAEARNAYGDYPKGGAGVAWQEELRKLDEDLASGNLSADEYRSRRDQILSSAVSSGEQPAQGNSAGPPADSTQIIQPVSPQQGQGQGPPSPPAGTPVDGGAERTQVVSNWQAQPPQQPPPSSPAGGFPAQHQHQQQGMGPASPAGGFAPPPHMQQGQQPWNAPQEDVSPPWGGSDFPPIAPPPRESEWVAQGPETFETKSSSGKGRKIAFSALAVVVLAGLGVAVWLLFIKDNGQESQPPAAQETSQQAPAPTSEPLPEPPAVKSEPKDLDSALVDPPGEERSGGGEFDLDKLAENKLLPEPMIAALKDADMSEGLLKTTADGDYIVGLFALTVKDAQAAATAAQAYAATQEEGGIPARPELSLQGVPVYGTGETAKKSVFRGVYVLYDKVIIVEQFGTDPADTRQKFEELLADQLELAPPTQRD</sequence>
<dbReference type="AlphaFoldDB" id="A0A1I0W577"/>
<keyword evidence="4" id="KW-1185">Reference proteome</keyword>
<protein>
    <recommendedName>
        <fullName evidence="5">Flagellar basal body-associated protein FliL</fullName>
    </recommendedName>
</protein>
<evidence type="ECO:0008006" key="5">
    <source>
        <dbReference type="Google" id="ProtNLM"/>
    </source>
</evidence>
<keyword evidence="2" id="KW-0472">Membrane</keyword>
<dbReference type="Proteomes" id="UP000243799">
    <property type="component" value="Unassembled WGS sequence"/>
</dbReference>
<dbReference type="EMBL" id="FOKG01000001">
    <property type="protein sequence ID" value="SFA83193.1"/>
    <property type="molecule type" value="Genomic_DNA"/>
</dbReference>
<organism evidence="3 4">
    <name type="scientific">Amycolatopsis marina</name>
    <dbReference type="NCBI Taxonomy" id="490629"/>
    <lineage>
        <taxon>Bacteria</taxon>
        <taxon>Bacillati</taxon>
        <taxon>Actinomycetota</taxon>
        <taxon>Actinomycetes</taxon>
        <taxon>Pseudonocardiales</taxon>
        <taxon>Pseudonocardiaceae</taxon>
        <taxon>Amycolatopsis</taxon>
    </lineage>
</organism>
<gene>
    <name evidence="3" type="ORF">SAMN05216266_101708</name>
</gene>
<reference evidence="4" key="1">
    <citation type="submission" date="2016-10" db="EMBL/GenBank/DDBJ databases">
        <authorList>
            <person name="Varghese N."/>
            <person name="Submissions S."/>
        </authorList>
    </citation>
    <scope>NUCLEOTIDE SEQUENCE [LARGE SCALE GENOMIC DNA]</scope>
    <source>
        <strain evidence="4">CGMCC 4.3568</strain>
    </source>
</reference>